<evidence type="ECO:0000313" key="5">
    <source>
        <dbReference type="Proteomes" id="UP000183413"/>
    </source>
</evidence>
<dbReference type="GeneID" id="99657090"/>
<dbReference type="GO" id="GO:0016787">
    <property type="term" value="F:hydrolase activity"/>
    <property type="evidence" value="ECO:0007669"/>
    <property type="project" value="UniProtKB-KW"/>
</dbReference>
<dbReference type="EMBL" id="FOVH01000013">
    <property type="protein sequence ID" value="SFP31270.1"/>
    <property type="molecule type" value="Genomic_DNA"/>
</dbReference>
<evidence type="ECO:0000256" key="1">
    <source>
        <dbReference type="ARBA" id="ARBA00007169"/>
    </source>
</evidence>
<accession>A0A1I5PBW5</accession>
<organism evidence="4 5">
    <name type="scientific">Actinomadura madurae</name>
    <dbReference type="NCBI Taxonomy" id="1993"/>
    <lineage>
        <taxon>Bacteria</taxon>
        <taxon>Bacillati</taxon>
        <taxon>Actinomycetota</taxon>
        <taxon>Actinomycetes</taxon>
        <taxon>Streptosporangiales</taxon>
        <taxon>Thermomonosporaceae</taxon>
        <taxon>Actinomadura</taxon>
    </lineage>
</organism>
<evidence type="ECO:0000256" key="2">
    <source>
        <dbReference type="ARBA" id="ARBA00022801"/>
    </source>
</evidence>
<dbReference type="Proteomes" id="UP000183413">
    <property type="component" value="Unassembled WGS sequence"/>
</dbReference>
<dbReference type="OrthoDB" id="8480037at2"/>
<dbReference type="PANTHER" id="PTHR11487:SF0">
    <property type="entry name" value="S-ACYL FATTY ACID SYNTHASE THIOESTERASE, MEDIUM CHAIN"/>
    <property type="match status" value="1"/>
</dbReference>
<keyword evidence="2" id="KW-0378">Hydrolase</keyword>
<dbReference type="InterPro" id="IPR012223">
    <property type="entry name" value="TEII"/>
</dbReference>
<comment type="similarity">
    <text evidence="1">Belongs to the thioesterase family.</text>
</comment>
<dbReference type="AlphaFoldDB" id="A0A1I5PBW5"/>
<dbReference type="SMART" id="SM00824">
    <property type="entry name" value="PKS_TE"/>
    <property type="match status" value="1"/>
</dbReference>
<name>A0A1I5PBW5_9ACTN</name>
<sequence length="261" mass="28987">MTGTEPGGQDDRWLRIYRPRPDAALRLVLLPHAGGSASFYRFWPGLMPDSVEVVAVQYPGREDRLGDPRIDDMDDLATALTGVISRQVRAPYALFGHSLGAAVAYETARRLEDSGPGPVHLLASGRHAPQDFRHEDVHLRDDDALVAELTRLGGTAAVLLSEPALREMVVPILRNDYRLAETYRCADPRPLRCPITAVIGERDPEVTRAEARRWEHLTRAAFKLWVLPGGHFYLSTERHAAVDRVLHALGLAETPTWPSTP</sequence>
<keyword evidence="5" id="KW-1185">Reference proteome</keyword>
<dbReference type="GO" id="GO:0008610">
    <property type="term" value="P:lipid biosynthetic process"/>
    <property type="evidence" value="ECO:0007669"/>
    <property type="project" value="TreeGrafter"/>
</dbReference>
<dbReference type="Pfam" id="PF00975">
    <property type="entry name" value="Thioesterase"/>
    <property type="match status" value="1"/>
</dbReference>
<reference evidence="4 5" key="1">
    <citation type="submission" date="2016-10" db="EMBL/GenBank/DDBJ databases">
        <authorList>
            <person name="de Groot N.N."/>
        </authorList>
    </citation>
    <scope>NUCLEOTIDE SEQUENCE [LARGE SCALE GENOMIC DNA]</scope>
    <source>
        <strain evidence="4 5">DSM 43067</strain>
    </source>
</reference>
<dbReference type="STRING" id="1993.SAMN04489713_11370"/>
<dbReference type="InParanoid" id="A0A1I5PBW5"/>
<proteinExistence type="inferred from homology"/>
<evidence type="ECO:0000313" key="4">
    <source>
        <dbReference type="EMBL" id="SFP31270.1"/>
    </source>
</evidence>
<dbReference type="eggNOG" id="COG3208">
    <property type="taxonomic scope" value="Bacteria"/>
</dbReference>
<dbReference type="RefSeq" id="WP_075023218.1">
    <property type="nucleotide sequence ID" value="NZ_CP083237.1"/>
</dbReference>
<protein>
    <submittedName>
        <fullName evidence="4">Pyochelin biosynthetic protein PchC</fullName>
    </submittedName>
</protein>
<feature type="domain" description="Thioesterase TesA-like" evidence="3">
    <location>
        <begin position="31"/>
        <end position="246"/>
    </location>
</feature>
<gene>
    <name evidence="4" type="ORF">SAMN04489713_11370</name>
</gene>
<evidence type="ECO:0000259" key="3">
    <source>
        <dbReference type="SMART" id="SM00824"/>
    </source>
</evidence>
<dbReference type="Gene3D" id="3.40.50.1820">
    <property type="entry name" value="alpha/beta hydrolase"/>
    <property type="match status" value="1"/>
</dbReference>
<dbReference type="InterPro" id="IPR020802">
    <property type="entry name" value="TesA-like"/>
</dbReference>
<dbReference type="SUPFAM" id="SSF53474">
    <property type="entry name" value="alpha/beta-Hydrolases"/>
    <property type="match status" value="1"/>
</dbReference>
<dbReference type="InterPro" id="IPR001031">
    <property type="entry name" value="Thioesterase"/>
</dbReference>
<dbReference type="InterPro" id="IPR029058">
    <property type="entry name" value="AB_hydrolase_fold"/>
</dbReference>
<dbReference type="PANTHER" id="PTHR11487">
    <property type="entry name" value="THIOESTERASE"/>
    <property type="match status" value="1"/>
</dbReference>